<dbReference type="EMBL" id="UZAH01031503">
    <property type="protein sequence ID" value="VDP15879.1"/>
    <property type="molecule type" value="Genomic_DNA"/>
</dbReference>
<dbReference type="Proteomes" id="UP000050761">
    <property type="component" value="Unassembled WGS sequence"/>
</dbReference>
<protein>
    <submittedName>
        <fullName evidence="3">Chemotaxis protein</fullName>
    </submittedName>
</protein>
<proteinExistence type="predicted"/>
<evidence type="ECO:0000313" key="3">
    <source>
        <dbReference type="WBParaSite" id="HPBE_0001962001-mRNA-1"/>
    </source>
</evidence>
<dbReference type="WBParaSite" id="HPBE_0001962001-mRNA-1">
    <property type="protein sequence ID" value="HPBE_0001962001-mRNA-1"/>
    <property type="gene ID" value="HPBE_0001962001"/>
</dbReference>
<evidence type="ECO:0000313" key="1">
    <source>
        <dbReference type="EMBL" id="VDP15879.1"/>
    </source>
</evidence>
<reference evidence="1 2" key="1">
    <citation type="submission" date="2018-11" db="EMBL/GenBank/DDBJ databases">
        <authorList>
            <consortium name="Pathogen Informatics"/>
        </authorList>
    </citation>
    <scope>NUCLEOTIDE SEQUENCE [LARGE SCALE GENOMIC DNA]</scope>
</reference>
<gene>
    <name evidence="1" type="ORF">HPBE_LOCUS19619</name>
</gene>
<dbReference type="AlphaFoldDB" id="A0A183GBW5"/>
<organism evidence="2 3">
    <name type="scientific">Heligmosomoides polygyrus</name>
    <name type="common">Parasitic roundworm</name>
    <dbReference type="NCBI Taxonomy" id="6339"/>
    <lineage>
        <taxon>Eukaryota</taxon>
        <taxon>Metazoa</taxon>
        <taxon>Ecdysozoa</taxon>
        <taxon>Nematoda</taxon>
        <taxon>Chromadorea</taxon>
        <taxon>Rhabditida</taxon>
        <taxon>Rhabditina</taxon>
        <taxon>Rhabditomorpha</taxon>
        <taxon>Strongyloidea</taxon>
        <taxon>Heligmosomidae</taxon>
        <taxon>Heligmosomoides</taxon>
    </lineage>
</organism>
<keyword evidence="2" id="KW-1185">Reference proteome</keyword>
<sequence length="100" mass="10894">MERLLLDEPTVEEQLSSMRATLGEMANAVNTLAQQFVSQVRQVVQTLSGHLVSLENMPATALEDLDQASTRAATEMVAIMAHSVGEHVLLEYDVISAELV</sequence>
<name>A0A183GBW5_HELPZ</name>
<accession>A0A3P8EV74</accession>
<reference evidence="3" key="2">
    <citation type="submission" date="2019-09" db="UniProtKB">
        <authorList>
            <consortium name="WormBaseParasite"/>
        </authorList>
    </citation>
    <scope>IDENTIFICATION</scope>
</reference>
<accession>A0A183GBW5</accession>
<dbReference type="OrthoDB" id="5900644at2759"/>
<evidence type="ECO:0000313" key="2">
    <source>
        <dbReference type="Proteomes" id="UP000050761"/>
    </source>
</evidence>